<evidence type="ECO:0000313" key="2">
    <source>
        <dbReference type="Proteomes" id="UP001375240"/>
    </source>
</evidence>
<dbReference type="EMBL" id="JAVHNQ010000002">
    <property type="protein sequence ID" value="KAK6355085.1"/>
    <property type="molecule type" value="Genomic_DNA"/>
</dbReference>
<proteinExistence type="predicted"/>
<dbReference type="AlphaFoldDB" id="A0AAV9V895"/>
<protein>
    <submittedName>
        <fullName evidence="1">Uncharacterized protein</fullName>
    </submittedName>
</protein>
<keyword evidence="2" id="KW-1185">Reference proteome</keyword>
<sequence>MVSGTGAISADYDILLAELLIPLYGDDDDVGPEKENSLTGSVAPEAAAQVFPTSEEQAVPGIEGLEPLETSGLDFPDSLSPSLEPTVVLAEPLLDHLSHGPPSGILVLVTKRNDIRRVWPAQLRNGQPGGDACTTIPIRLDMSARPSRRESGLYAWPYPDPRSGYRSERIGKPYTAFKQICVIGSNTFCTPMEHKLNKCTVSPSN</sequence>
<reference evidence="1 2" key="1">
    <citation type="submission" date="2019-10" db="EMBL/GenBank/DDBJ databases">
        <authorList>
            <person name="Palmer J.M."/>
        </authorList>
    </citation>
    <scope>NUCLEOTIDE SEQUENCE [LARGE SCALE GENOMIC DNA]</scope>
    <source>
        <strain evidence="1 2">TWF696</strain>
    </source>
</reference>
<dbReference type="Proteomes" id="UP001375240">
    <property type="component" value="Unassembled WGS sequence"/>
</dbReference>
<gene>
    <name evidence="1" type="ORF">TWF696_004209</name>
</gene>
<comment type="caution">
    <text evidence="1">The sequence shown here is derived from an EMBL/GenBank/DDBJ whole genome shotgun (WGS) entry which is preliminary data.</text>
</comment>
<evidence type="ECO:0000313" key="1">
    <source>
        <dbReference type="EMBL" id="KAK6355085.1"/>
    </source>
</evidence>
<name>A0AAV9V895_9PEZI</name>
<organism evidence="1 2">
    <name type="scientific">Orbilia brochopaga</name>
    <dbReference type="NCBI Taxonomy" id="3140254"/>
    <lineage>
        <taxon>Eukaryota</taxon>
        <taxon>Fungi</taxon>
        <taxon>Dikarya</taxon>
        <taxon>Ascomycota</taxon>
        <taxon>Pezizomycotina</taxon>
        <taxon>Orbiliomycetes</taxon>
        <taxon>Orbiliales</taxon>
        <taxon>Orbiliaceae</taxon>
        <taxon>Orbilia</taxon>
    </lineage>
</organism>
<accession>A0AAV9V895</accession>